<evidence type="ECO:0000256" key="4">
    <source>
        <dbReference type="ARBA" id="ARBA00022825"/>
    </source>
</evidence>
<feature type="domain" description="Peptidase S1" evidence="7">
    <location>
        <begin position="53"/>
        <end position="341"/>
    </location>
</feature>
<evidence type="ECO:0000256" key="1">
    <source>
        <dbReference type="ARBA" id="ARBA00007664"/>
    </source>
</evidence>
<dbReference type="Pfam" id="PF00089">
    <property type="entry name" value="Trypsin"/>
    <property type="match status" value="1"/>
</dbReference>
<dbReference type="PROSITE" id="PS50240">
    <property type="entry name" value="TRYPSIN_DOM"/>
    <property type="match status" value="1"/>
</dbReference>
<gene>
    <name evidence="8" type="ORF">g.281</name>
</gene>
<protein>
    <recommendedName>
        <fullName evidence="7">Peptidase S1 domain-containing protein</fullName>
    </recommendedName>
</protein>
<proteinExistence type="inferred from homology"/>
<keyword evidence="2" id="KW-0645">Protease</keyword>
<dbReference type="PRINTS" id="PR00722">
    <property type="entry name" value="CHYMOTRYPSIN"/>
</dbReference>
<accession>A0A1B6D5A2</accession>
<evidence type="ECO:0000256" key="5">
    <source>
        <dbReference type="ARBA" id="ARBA00023157"/>
    </source>
</evidence>
<dbReference type="GO" id="GO:0006508">
    <property type="term" value="P:proteolysis"/>
    <property type="evidence" value="ECO:0007669"/>
    <property type="project" value="UniProtKB-KW"/>
</dbReference>
<evidence type="ECO:0000256" key="6">
    <source>
        <dbReference type="SAM" id="SignalP"/>
    </source>
</evidence>
<sequence>MITFIYLMLLVSSNVYCYKTTHHLQSNGDRIHNKFSIINSKQTKNRIQPSRRLLGGFLVDTIEDYPYLAYLLRVSVIHNKRSEDDEDIESCGATIISPKFAVTSANCFKKCNCDEDIDDSDCDSCQLHDIKDFELFAGSSSTKWTQQNSKLAHVYIHPQYKFVDFNNKCLHRYDVAVLELAFPFRLNEQVATIELPDPVPPCDHTLFYYALTSQLTVLRVHCKIIRWSITRENFVELPYSLEEHLIATNTPLIKDYECKQNMGKSLEKIKTLNMCPDTNICTKSPFNDVGICHGDRGGPVVCGGVQVGVSSWSASGCSDPTLPNVFTRLDVVSEWIQDVMNGVDENVRNRKTYC</sequence>
<evidence type="ECO:0000259" key="7">
    <source>
        <dbReference type="PROSITE" id="PS50240"/>
    </source>
</evidence>
<dbReference type="GO" id="GO:0004252">
    <property type="term" value="F:serine-type endopeptidase activity"/>
    <property type="evidence" value="ECO:0007669"/>
    <property type="project" value="InterPro"/>
</dbReference>
<evidence type="ECO:0000256" key="3">
    <source>
        <dbReference type="ARBA" id="ARBA00022801"/>
    </source>
</evidence>
<keyword evidence="6" id="KW-0732">Signal</keyword>
<feature type="signal peptide" evidence="6">
    <location>
        <begin position="1"/>
        <end position="17"/>
    </location>
</feature>
<evidence type="ECO:0000256" key="2">
    <source>
        <dbReference type="ARBA" id="ARBA00022670"/>
    </source>
</evidence>
<dbReference type="PANTHER" id="PTHR24276:SF98">
    <property type="entry name" value="FI18310P1-RELATED"/>
    <property type="match status" value="1"/>
</dbReference>
<name>A0A1B6D5A2_9HEMI</name>
<keyword evidence="5" id="KW-1015">Disulfide bond</keyword>
<evidence type="ECO:0000313" key="8">
    <source>
        <dbReference type="EMBL" id="JAS20874.1"/>
    </source>
</evidence>
<dbReference type="AlphaFoldDB" id="A0A1B6D5A2"/>
<dbReference type="Gene3D" id="2.40.10.10">
    <property type="entry name" value="Trypsin-like serine proteases"/>
    <property type="match status" value="1"/>
</dbReference>
<dbReference type="InterPro" id="IPR001254">
    <property type="entry name" value="Trypsin_dom"/>
</dbReference>
<dbReference type="SUPFAM" id="SSF50494">
    <property type="entry name" value="Trypsin-like serine proteases"/>
    <property type="match status" value="1"/>
</dbReference>
<dbReference type="InterPro" id="IPR009003">
    <property type="entry name" value="Peptidase_S1_PA"/>
</dbReference>
<dbReference type="InterPro" id="IPR001314">
    <property type="entry name" value="Peptidase_S1A"/>
</dbReference>
<organism evidence="8">
    <name type="scientific">Clastoptera arizonana</name>
    <name type="common">Arizona spittle bug</name>
    <dbReference type="NCBI Taxonomy" id="38151"/>
    <lineage>
        <taxon>Eukaryota</taxon>
        <taxon>Metazoa</taxon>
        <taxon>Ecdysozoa</taxon>
        <taxon>Arthropoda</taxon>
        <taxon>Hexapoda</taxon>
        <taxon>Insecta</taxon>
        <taxon>Pterygota</taxon>
        <taxon>Neoptera</taxon>
        <taxon>Paraneoptera</taxon>
        <taxon>Hemiptera</taxon>
        <taxon>Auchenorrhyncha</taxon>
        <taxon>Cercopoidea</taxon>
        <taxon>Clastopteridae</taxon>
        <taxon>Clastoptera</taxon>
    </lineage>
</organism>
<keyword evidence="4" id="KW-0720">Serine protease</keyword>
<keyword evidence="3" id="KW-0378">Hydrolase</keyword>
<comment type="similarity">
    <text evidence="1">Belongs to the peptidase S1 family.</text>
</comment>
<dbReference type="InterPro" id="IPR043504">
    <property type="entry name" value="Peptidase_S1_PA_chymotrypsin"/>
</dbReference>
<reference evidence="8" key="1">
    <citation type="submission" date="2015-12" db="EMBL/GenBank/DDBJ databases">
        <title>De novo transcriptome assembly of four potential Pierce s Disease insect vectors from Arizona vineyards.</title>
        <authorList>
            <person name="Tassone E.E."/>
        </authorList>
    </citation>
    <scope>NUCLEOTIDE SEQUENCE</scope>
</reference>
<dbReference type="SMART" id="SM00020">
    <property type="entry name" value="Tryp_SPc"/>
    <property type="match status" value="1"/>
</dbReference>
<dbReference type="PANTHER" id="PTHR24276">
    <property type="entry name" value="POLYSERASE-RELATED"/>
    <property type="match status" value="1"/>
</dbReference>
<dbReference type="EMBL" id="GEDC01016424">
    <property type="protein sequence ID" value="JAS20874.1"/>
    <property type="molecule type" value="Transcribed_RNA"/>
</dbReference>
<dbReference type="InterPro" id="IPR050430">
    <property type="entry name" value="Peptidase_S1"/>
</dbReference>
<feature type="chain" id="PRO_5008580961" description="Peptidase S1 domain-containing protein" evidence="6">
    <location>
        <begin position="18"/>
        <end position="354"/>
    </location>
</feature>